<evidence type="ECO:0000256" key="1">
    <source>
        <dbReference type="SAM" id="SignalP"/>
    </source>
</evidence>
<accession>A0A8K0VG93</accession>
<dbReference type="Proteomes" id="UP000648908">
    <property type="component" value="Unassembled WGS sequence"/>
</dbReference>
<dbReference type="AlphaFoldDB" id="A0A8K0VG93"/>
<organism evidence="2 3">
    <name type="scientific">Szabonella alba</name>
    <dbReference type="NCBI Taxonomy" id="2804194"/>
    <lineage>
        <taxon>Bacteria</taxon>
        <taxon>Pseudomonadati</taxon>
        <taxon>Pseudomonadota</taxon>
        <taxon>Alphaproteobacteria</taxon>
        <taxon>Rhodobacterales</taxon>
        <taxon>Paracoccaceae</taxon>
        <taxon>Szabonella</taxon>
    </lineage>
</organism>
<gene>
    <name evidence="2" type="ORF">JL811_17945</name>
</gene>
<dbReference type="Gene3D" id="2.60.120.380">
    <property type="match status" value="1"/>
</dbReference>
<keyword evidence="3" id="KW-1185">Reference proteome</keyword>
<comment type="caution">
    <text evidence="2">The sequence shown here is derived from an EMBL/GenBank/DDBJ whole genome shotgun (WGS) entry which is preliminary data.</text>
</comment>
<evidence type="ECO:0000313" key="2">
    <source>
        <dbReference type="EMBL" id="MBL4919109.1"/>
    </source>
</evidence>
<reference evidence="2" key="1">
    <citation type="submission" date="2021-01" db="EMBL/GenBank/DDBJ databases">
        <title>Tabrizicola alba sp. nov. a motile alkaliphilic bacterium isolated from a soda lake.</title>
        <authorList>
            <person name="Szuroczki S."/>
            <person name="Abbaszade G."/>
            <person name="Schumann P."/>
            <person name="Toth E."/>
        </authorList>
    </citation>
    <scope>NUCLEOTIDE SEQUENCE</scope>
    <source>
        <strain evidence="2">DMG-N-6</strain>
    </source>
</reference>
<proteinExistence type="predicted"/>
<keyword evidence="1" id="KW-0732">Signal</keyword>
<feature type="chain" id="PRO_5035459142" evidence="1">
    <location>
        <begin position="24"/>
        <end position="134"/>
    </location>
</feature>
<feature type="signal peptide" evidence="1">
    <location>
        <begin position="1"/>
        <end position="23"/>
    </location>
</feature>
<protein>
    <submittedName>
        <fullName evidence="2">DNA breaking-rejoining protein</fullName>
    </submittedName>
</protein>
<dbReference type="EMBL" id="JAESVN010000012">
    <property type="protein sequence ID" value="MBL4919109.1"/>
    <property type="molecule type" value="Genomic_DNA"/>
</dbReference>
<sequence>MTLRSCSRIAALLLMIGGAPALADEIRRETVHFAPGTSGSAINSRVKGYASVQYSLGVKAGQKMSVQLDSGNASLYFNITAPGANAALYNGSIDGNGTTVTIPSSGKYVIDVYLMRNAARRGETANYTLTLYVE</sequence>
<name>A0A8K0VG93_9RHOB</name>
<evidence type="ECO:0000313" key="3">
    <source>
        <dbReference type="Proteomes" id="UP000648908"/>
    </source>
</evidence>
<dbReference type="RefSeq" id="WP_202690084.1">
    <property type="nucleotide sequence ID" value="NZ_JAESVN010000012.1"/>
</dbReference>